<sequence length="288" mass="32173">MNLINAPKVMAMHDLCSYGRSSLNVVVPLLATTNCYCCSLPTALLSSHFGFGTQPSLLDLSEELLRIYDKWDAMNLHFDAFYSGYLASPEQVAIAQKFIQRFTPRFIYIDPVLGDNGKLYPAFDQKQVKAMRTLLKSAHVSSPNLTEANALLGLPLDQPFAQSNAKNFLQNLSELGPKIAIVTGIHDPERQRITSYLFDKEKNLYFKVHAPLHLKSPKGLHGTGDSFASIVTGRMLAHNDQPQDAVALAMHYLDQAIKGAIRFQEEIAIEYPLEDLIAHHTRAEVENF</sequence>
<keyword evidence="5" id="KW-0067">ATP-binding</keyword>
<dbReference type="EC" id="2.7.1.35" evidence="1"/>
<dbReference type="SUPFAM" id="SSF53613">
    <property type="entry name" value="Ribokinase-like"/>
    <property type="match status" value="1"/>
</dbReference>
<evidence type="ECO:0000256" key="4">
    <source>
        <dbReference type="ARBA" id="ARBA00022777"/>
    </source>
</evidence>
<protein>
    <recommendedName>
        <fullName evidence="1">pyridoxal kinase</fullName>
        <ecNumber evidence="1">2.7.1.35</ecNumber>
    </recommendedName>
</protein>
<feature type="domain" description="Pyridoxamine kinase/Phosphomethylpyrimidine kinase" evidence="6">
    <location>
        <begin position="72"/>
        <end position="265"/>
    </location>
</feature>
<comment type="caution">
    <text evidence="7">The sequence shown here is derived from an EMBL/GenBank/DDBJ whole genome shotgun (WGS) entry which is preliminary data.</text>
</comment>
<dbReference type="Proteomes" id="UP000778951">
    <property type="component" value="Unassembled WGS sequence"/>
</dbReference>
<proteinExistence type="predicted"/>
<gene>
    <name evidence="7" type="ORF">HCT48_06190</name>
</gene>
<dbReference type="GO" id="GO:0009443">
    <property type="term" value="P:pyridoxal 5'-phosphate salvage"/>
    <property type="evidence" value="ECO:0007669"/>
    <property type="project" value="InterPro"/>
</dbReference>
<evidence type="ECO:0000256" key="2">
    <source>
        <dbReference type="ARBA" id="ARBA00022679"/>
    </source>
</evidence>
<dbReference type="Gene3D" id="3.40.1190.20">
    <property type="match status" value="1"/>
</dbReference>
<keyword evidence="2 7" id="KW-0808">Transferase</keyword>
<keyword evidence="4 7" id="KW-0418">Kinase</keyword>
<organism evidence="7 8">
    <name type="scientific">Entomospira culicis</name>
    <dbReference type="NCBI Taxonomy" id="2719989"/>
    <lineage>
        <taxon>Bacteria</taxon>
        <taxon>Pseudomonadati</taxon>
        <taxon>Spirochaetota</taxon>
        <taxon>Spirochaetia</taxon>
        <taxon>Spirochaetales</taxon>
        <taxon>Spirochaetaceae</taxon>
        <taxon>Entomospira</taxon>
    </lineage>
</organism>
<reference evidence="7" key="1">
    <citation type="submission" date="2020-03" db="EMBL/GenBank/DDBJ databases">
        <title>Spirochaetal bacteria isolated from arthropods constitute a novel genus Entomospira genus novum within the order Spirochaetales.</title>
        <authorList>
            <person name="Grana-Miraglia L."/>
            <person name="Sikutova S."/>
            <person name="Fingerle V."/>
            <person name="Sing A."/>
            <person name="Castillo-Ramirez S."/>
            <person name="Margos G."/>
            <person name="Rudolf I."/>
        </authorList>
    </citation>
    <scope>NUCLEOTIDE SEQUENCE</scope>
    <source>
        <strain evidence="7">BR149</strain>
    </source>
</reference>
<evidence type="ECO:0000313" key="8">
    <source>
        <dbReference type="Proteomes" id="UP000778951"/>
    </source>
</evidence>
<dbReference type="InterPro" id="IPR029056">
    <property type="entry name" value="Ribokinase-like"/>
</dbReference>
<evidence type="ECO:0000313" key="7">
    <source>
        <dbReference type="EMBL" id="NIZ69799.1"/>
    </source>
</evidence>
<dbReference type="NCBIfam" id="NF005491">
    <property type="entry name" value="PRK07105.1"/>
    <property type="match status" value="1"/>
</dbReference>
<dbReference type="EMBL" id="JAATLM010000001">
    <property type="protein sequence ID" value="NIZ69799.1"/>
    <property type="molecule type" value="Genomic_DNA"/>
</dbReference>
<dbReference type="GO" id="GO:0005829">
    <property type="term" value="C:cytosol"/>
    <property type="evidence" value="ECO:0007669"/>
    <property type="project" value="TreeGrafter"/>
</dbReference>
<dbReference type="GO" id="GO:0008478">
    <property type="term" value="F:pyridoxal kinase activity"/>
    <property type="evidence" value="ECO:0007669"/>
    <property type="project" value="UniProtKB-EC"/>
</dbReference>
<dbReference type="GO" id="GO:0005524">
    <property type="term" value="F:ATP binding"/>
    <property type="evidence" value="ECO:0007669"/>
    <property type="project" value="UniProtKB-KW"/>
</dbReference>
<accession>A0A968KUQ2</accession>
<dbReference type="PANTHER" id="PTHR10534">
    <property type="entry name" value="PYRIDOXAL KINASE"/>
    <property type="match status" value="1"/>
</dbReference>
<keyword evidence="8" id="KW-1185">Reference proteome</keyword>
<dbReference type="AlphaFoldDB" id="A0A968KUQ2"/>
<dbReference type="InterPro" id="IPR004625">
    <property type="entry name" value="PyrdxlKinase"/>
</dbReference>
<name>A0A968KUQ2_9SPIO</name>
<dbReference type="InterPro" id="IPR013749">
    <property type="entry name" value="PM/HMP-P_kinase-1"/>
</dbReference>
<evidence type="ECO:0000256" key="5">
    <source>
        <dbReference type="ARBA" id="ARBA00022840"/>
    </source>
</evidence>
<dbReference type="PANTHER" id="PTHR10534:SF2">
    <property type="entry name" value="PYRIDOXAL KINASE"/>
    <property type="match status" value="1"/>
</dbReference>
<evidence type="ECO:0000259" key="6">
    <source>
        <dbReference type="Pfam" id="PF08543"/>
    </source>
</evidence>
<evidence type="ECO:0000256" key="3">
    <source>
        <dbReference type="ARBA" id="ARBA00022741"/>
    </source>
</evidence>
<keyword evidence="3" id="KW-0547">Nucleotide-binding</keyword>
<dbReference type="RefSeq" id="WP_167695878.1">
    <property type="nucleotide sequence ID" value="NZ_CP118181.1"/>
</dbReference>
<dbReference type="Pfam" id="PF08543">
    <property type="entry name" value="Phos_pyr_kin"/>
    <property type="match status" value="1"/>
</dbReference>
<evidence type="ECO:0000256" key="1">
    <source>
        <dbReference type="ARBA" id="ARBA00012104"/>
    </source>
</evidence>